<accession>A0A0P1LK69</accession>
<proteinExistence type="predicted"/>
<dbReference type="PANTHER" id="PTHR30069:SF29">
    <property type="entry name" value="HEMOGLOBIN AND HEMOGLOBIN-HAPTOGLOBIN-BINDING PROTEIN 1-RELATED"/>
    <property type="match status" value="1"/>
</dbReference>
<organism evidence="8 9">
    <name type="scientific">Candidatus Kryptonium thompsonii</name>
    <dbReference type="NCBI Taxonomy" id="1633631"/>
    <lineage>
        <taxon>Bacteria</taxon>
        <taxon>Pseudomonadati</taxon>
        <taxon>Candidatus Kryptoniota</taxon>
        <taxon>Candidatus Kryptonium</taxon>
    </lineage>
</organism>
<reference evidence="8 9" key="1">
    <citation type="submission" date="2015-11" db="EMBL/GenBank/DDBJ databases">
        <authorList>
            <person name="Zhang Y."/>
            <person name="Guo Z."/>
        </authorList>
    </citation>
    <scope>NUCLEOTIDE SEQUENCE [LARGE SCALE GENOMIC DNA]</scope>
    <source>
        <strain evidence="8">JGI-4</strain>
    </source>
</reference>
<protein>
    <recommendedName>
        <fullName evidence="10">TonB dependent receptor</fullName>
    </recommendedName>
</protein>
<evidence type="ECO:0000256" key="4">
    <source>
        <dbReference type="ARBA" id="ARBA00022692"/>
    </source>
</evidence>
<evidence type="ECO:0000256" key="7">
    <source>
        <dbReference type="ARBA" id="ARBA00023237"/>
    </source>
</evidence>
<evidence type="ECO:0000313" key="9">
    <source>
        <dbReference type="Proteomes" id="UP000182011"/>
    </source>
</evidence>
<keyword evidence="4" id="KW-0812">Transmembrane</keyword>
<evidence type="ECO:0008006" key="10">
    <source>
        <dbReference type="Google" id="ProtNLM"/>
    </source>
</evidence>
<dbReference type="STRING" id="1633631.GCA_001442925_00354"/>
<dbReference type="Gene3D" id="2.40.170.20">
    <property type="entry name" value="TonB-dependent receptor, beta-barrel domain"/>
    <property type="match status" value="1"/>
</dbReference>
<accession>A0A0P1P7J0</accession>
<dbReference type="GO" id="GO:0009279">
    <property type="term" value="C:cell outer membrane"/>
    <property type="evidence" value="ECO:0007669"/>
    <property type="project" value="UniProtKB-SubCell"/>
</dbReference>
<dbReference type="AlphaFoldDB" id="A0A0P1LBE5"/>
<evidence type="ECO:0000256" key="2">
    <source>
        <dbReference type="ARBA" id="ARBA00022448"/>
    </source>
</evidence>
<sequence>MPGFRLYFSLFNKYTKLDPRVSIKYLLNSYTSLQFSFGTYSQYLNRLETEIEAPGSDDYFIFPETFTLWRVADNKKLQPSKATHYVFTLKTKLTDEIDFTSGVYYKDFQRVYIIYYSSSEGYSGSLKEGKKKSYGVEFLLEKRIGKITGWLSYTLSKVINWFPGVNQGKPYPPKYDRRHNFHIVAQYNLSPKWKFNLEWRYYSGVPYTPYGGGDKNSKRTPAYHRLDVGIIYTFKVKERWRFNLYLQIYNLYNNKNIIEVYYSKSSVNYIYSLPFLPTAGIEIEFK</sequence>
<evidence type="ECO:0000256" key="1">
    <source>
        <dbReference type="ARBA" id="ARBA00004571"/>
    </source>
</evidence>
<dbReference type="EMBL" id="FAOP01000002">
    <property type="protein sequence ID" value="CUU01749.1"/>
    <property type="molecule type" value="Genomic_DNA"/>
</dbReference>
<dbReference type="GO" id="GO:0015344">
    <property type="term" value="F:siderophore uptake transmembrane transporter activity"/>
    <property type="evidence" value="ECO:0007669"/>
    <property type="project" value="TreeGrafter"/>
</dbReference>
<keyword evidence="7" id="KW-0998">Cell outer membrane</keyword>
<evidence type="ECO:0000256" key="6">
    <source>
        <dbReference type="ARBA" id="ARBA00023136"/>
    </source>
</evidence>
<accession>A0A0P1P4H5</accession>
<keyword evidence="5" id="KW-0732">Signal</keyword>
<gene>
    <name evidence="8" type="ORF">JGI4_00352</name>
</gene>
<dbReference type="InterPro" id="IPR036942">
    <property type="entry name" value="Beta-barrel_TonB_sf"/>
</dbReference>
<evidence type="ECO:0000256" key="5">
    <source>
        <dbReference type="ARBA" id="ARBA00022729"/>
    </source>
</evidence>
<dbReference type="PANTHER" id="PTHR30069">
    <property type="entry name" value="TONB-DEPENDENT OUTER MEMBRANE RECEPTOR"/>
    <property type="match status" value="1"/>
</dbReference>
<keyword evidence="3" id="KW-1134">Transmembrane beta strand</keyword>
<keyword evidence="2" id="KW-0813">Transport</keyword>
<comment type="subcellular location">
    <subcellularLocation>
        <location evidence="1">Cell outer membrane</location>
        <topology evidence="1">Multi-pass membrane protein</topology>
    </subcellularLocation>
</comment>
<dbReference type="Proteomes" id="UP000182011">
    <property type="component" value="Unassembled WGS sequence"/>
</dbReference>
<name>A0A0P1LBE5_9BACT</name>
<evidence type="ECO:0000256" key="3">
    <source>
        <dbReference type="ARBA" id="ARBA00022452"/>
    </source>
</evidence>
<dbReference type="GO" id="GO:0044718">
    <property type="term" value="P:siderophore transmembrane transport"/>
    <property type="evidence" value="ECO:0007669"/>
    <property type="project" value="TreeGrafter"/>
</dbReference>
<dbReference type="InterPro" id="IPR039426">
    <property type="entry name" value="TonB-dep_rcpt-like"/>
</dbReference>
<dbReference type="SUPFAM" id="SSF56935">
    <property type="entry name" value="Porins"/>
    <property type="match status" value="1"/>
</dbReference>
<accession>A0A0P1M1R4</accession>
<accession>A0A0P1LII7</accession>
<accession>A0A0P1LBE5</accession>
<evidence type="ECO:0000313" key="8">
    <source>
        <dbReference type="EMBL" id="CUU01749.1"/>
    </source>
</evidence>
<accession>A0A0S4MSR0</accession>
<keyword evidence="6" id="KW-0472">Membrane</keyword>